<proteinExistence type="predicted"/>
<evidence type="ECO:0000256" key="1">
    <source>
        <dbReference type="SAM" id="MobiDB-lite"/>
    </source>
</evidence>
<organism evidence="2 3">
    <name type="scientific">Colletotrichum chlorophyti</name>
    <dbReference type="NCBI Taxonomy" id="708187"/>
    <lineage>
        <taxon>Eukaryota</taxon>
        <taxon>Fungi</taxon>
        <taxon>Dikarya</taxon>
        <taxon>Ascomycota</taxon>
        <taxon>Pezizomycotina</taxon>
        <taxon>Sordariomycetes</taxon>
        <taxon>Hypocreomycetidae</taxon>
        <taxon>Glomerellales</taxon>
        <taxon>Glomerellaceae</taxon>
        <taxon>Colletotrichum</taxon>
    </lineage>
</organism>
<evidence type="ECO:0000313" key="2">
    <source>
        <dbReference type="EMBL" id="OLN87548.1"/>
    </source>
</evidence>
<keyword evidence="3" id="KW-1185">Reference proteome</keyword>
<dbReference type="PANTHER" id="PTHR36681:SF3">
    <property type="entry name" value="NUCLEAR GTPASE, GERMINAL CENTER-ASSOCIATED, TANDEM DUPLICATE 3"/>
    <property type="match status" value="1"/>
</dbReference>
<dbReference type="PANTHER" id="PTHR36681">
    <property type="entry name" value="NUCLEAR GTPASE, GERMINAL CENTER-ASSOCIATED, TANDEM DUPLICATE 3"/>
    <property type="match status" value="1"/>
</dbReference>
<comment type="caution">
    <text evidence="2">The sequence shown here is derived from an EMBL/GenBank/DDBJ whole genome shotgun (WGS) entry which is preliminary data.</text>
</comment>
<dbReference type="Proteomes" id="UP000186583">
    <property type="component" value="Unassembled WGS sequence"/>
</dbReference>
<accession>A0A1Q8RT94</accession>
<dbReference type="EMBL" id="MPGH01000091">
    <property type="protein sequence ID" value="OLN87548.1"/>
    <property type="molecule type" value="Genomic_DNA"/>
</dbReference>
<gene>
    <name evidence="2" type="ORF">CCHL11_06188</name>
</gene>
<dbReference type="AlphaFoldDB" id="A0A1Q8RT94"/>
<reference evidence="2 3" key="1">
    <citation type="submission" date="2016-11" db="EMBL/GenBank/DDBJ databases">
        <title>Draft Genome Assembly of Colletotrichum chlorophyti a pathogen of herbaceous plants.</title>
        <authorList>
            <person name="Gan P."/>
            <person name="Narusaka M."/>
            <person name="Tsushima A."/>
            <person name="Narusaka Y."/>
            <person name="Takano Y."/>
            <person name="Shirasu K."/>
        </authorList>
    </citation>
    <scope>NUCLEOTIDE SEQUENCE [LARGE SCALE GENOMIC DNA]</scope>
    <source>
        <strain evidence="2 3">NTL11</strain>
    </source>
</reference>
<name>A0A1Q8RT94_9PEZI</name>
<dbReference type="STRING" id="708187.A0A1Q8RT94"/>
<feature type="non-terminal residue" evidence="2">
    <location>
        <position position="1"/>
    </location>
</feature>
<sequence>SRAVQAPSGAVAPAFYCVDTPSLAESLRLSTVAHQIDTMPYAGSSLSSLERNITSIKHEAGVKQEKIRILDLTVPNIAATEATAVCQPNICGVFPCHPDGGTQENVSPDALGKRMHETSLEVLEMGVQIGMDLLESLKSTLSAATSLCETETSTWVKAINNLQKHAQPTKTVACLFTDLLDPNGNTSYEYASEDSEAGIAFAKIKSVYPGMTRNDIAKSSPELLINEPAVACCAWQYQEPQGNISSRPILDKKNYAVRKDVLMEFWSLIKVVRIYTEANALPTGAVIVDLPGIQHSNAARAAVAQNYMMACTGPWIFAPITQAVDDKSAKSLLGDPFKRQLEYDGIFSAITFICSKTDDISVIESTESLGKESKIPELQAKIEYCQRRVKSSEMIFAAARNEQSSPIDQLDIIDTEMEEWEELAKKHANGQPVYTQSGNRDTKKRKRGRTSSKSRTKPKFSDSNESDPESKLQRLKCNSQSDTESGSDDENRRSLTEDNTQERLCALKSQKGAVRLQRKEVGVELSVTEQEMKVFGQR</sequence>
<feature type="compositionally biased region" description="Basic residues" evidence="1">
    <location>
        <begin position="442"/>
        <end position="458"/>
    </location>
</feature>
<evidence type="ECO:0000313" key="3">
    <source>
        <dbReference type="Proteomes" id="UP000186583"/>
    </source>
</evidence>
<feature type="region of interest" description="Disordered" evidence="1">
    <location>
        <begin position="425"/>
        <end position="503"/>
    </location>
</feature>
<dbReference type="OrthoDB" id="3598281at2759"/>
<protein>
    <submittedName>
        <fullName evidence="2">Uncharacterized protein</fullName>
    </submittedName>
</protein>